<protein>
    <submittedName>
        <fullName evidence="1">Uncharacterized protein</fullName>
    </submittedName>
</protein>
<accession>A0AAD9R1T9</accession>
<keyword evidence="2" id="KW-1185">Reference proteome</keyword>
<proteinExistence type="predicted"/>
<comment type="caution">
    <text evidence="1">The sequence shown here is derived from an EMBL/GenBank/DDBJ whole genome shotgun (WGS) entry which is preliminary data.</text>
</comment>
<evidence type="ECO:0000313" key="2">
    <source>
        <dbReference type="Proteomes" id="UP001249851"/>
    </source>
</evidence>
<organism evidence="1 2">
    <name type="scientific">Acropora cervicornis</name>
    <name type="common">Staghorn coral</name>
    <dbReference type="NCBI Taxonomy" id="6130"/>
    <lineage>
        <taxon>Eukaryota</taxon>
        <taxon>Metazoa</taxon>
        <taxon>Cnidaria</taxon>
        <taxon>Anthozoa</taxon>
        <taxon>Hexacorallia</taxon>
        <taxon>Scleractinia</taxon>
        <taxon>Astrocoeniina</taxon>
        <taxon>Acroporidae</taxon>
        <taxon>Acropora</taxon>
    </lineage>
</organism>
<evidence type="ECO:0000313" key="1">
    <source>
        <dbReference type="EMBL" id="KAK2571515.1"/>
    </source>
</evidence>
<dbReference type="AlphaFoldDB" id="A0AAD9R1T9"/>
<dbReference type="Proteomes" id="UP001249851">
    <property type="component" value="Unassembled WGS sequence"/>
</dbReference>
<name>A0AAD9R1T9_ACRCE</name>
<gene>
    <name evidence="1" type="ORF">P5673_004120</name>
</gene>
<sequence>MKTWWGQLCTMGPKYGYFPQASKTILIVKERFEAKAKAIFGKSGVKISTRGERHMGEVVGSERFKDKYVSNKTYVQRTVPYTGHLFQSLEKVMREKLIPALVGRRVSDIERRILALPVTLAGIGLSNPVLSADREYSASVSITRNLANVIYNQDKDLTNYDRVQVENNVKLVKAQKERILQDEYNILLEEVDVRTKPAAFQNTKR</sequence>
<dbReference type="EMBL" id="JARQWQ010000006">
    <property type="protein sequence ID" value="KAK2571515.1"/>
    <property type="molecule type" value="Genomic_DNA"/>
</dbReference>
<reference evidence="1" key="1">
    <citation type="journal article" date="2023" name="G3 (Bethesda)">
        <title>Whole genome assembly and annotation of the endangered Caribbean coral Acropora cervicornis.</title>
        <authorList>
            <person name="Selwyn J.D."/>
            <person name="Vollmer S.V."/>
        </authorList>
    </citation>
    <scope>NUCLEOTIDE SEQUENCE</scope>
    <source>
        <strain evidence="1">K2</strain>
    </source>
</reference>
<reference evidence="1" key="2">
    <citation type="journal article" date="2023" name="Science">
        <title>Genomic signatures of disease resistance in endangered staghorn corals.</title>
        <authorList>
            <person name="Vollmer S.V."/>
            <person name="Selwyn J.D."/>
            <person name="Despard B.A."/>
            <person name="Roesel C.L."/>
        </authorList>
    </citation>
    <scope>NUCLEOTIDE SEQUENCE</scope>
    <source>
        <strain evidence="1">K2</strain>
    </source>
</reference>